<protein>
    <submittedName>
        <fullName evidence="1">Uncharacterized protein</fullName>
    </submittedName>
</protein>
<sequence length="770" mass="89094">MAEDDAPEGWMNTKMKHSQSDNLAQQRMEHYISELEAVGGIMTISPVTRAIYDGDEHEKFLEKLDARISDHDREIEKMCNFHYQGFIDCIRELLQVRSKAQKLKNEVTRTDQELQETAKRVLQRADELVKYGHIQSNIAWTIGSLGVCLPVLDVYAKLMEQMAGRRYYPALKTIEQLEHTYLPRVAQHRFAQSMAVCIPRLRDRIKEASLSELKDFLENIRKHSGHIGEVALNQGCKQQLEEDEDLSAQDLVDFSPVYRCHHIYSVLGARDTFETYYRQQRRHQARLALQPPTNMHETSDGYRKYFSEIVGFFVVEDHILNTASGLVNQAYLDQVWENALTKITAALRTHSAYCTEAGLMLEVKKLILLFGETLRSYGYHVDPVHNLLLEIQEHYNEILMKHCVQTFRNIFDDDSYHPIEVSAEEEYQAVLATFPFRDEALEQAPFPKKFPFSRFVPGIFGQVKEFIRECLKFSEDLNVSQTEVEDMVRKATNLLLTRTLGGCLSSLIKKPNVGLLQLIQITINTNYLEDASVFLEQFISSIFNRWCGDSHHVAKLQGRTMFKDARKDAEDQIYEQLKDKIGEFLELAHYDWLLVEPEGQASNYMMDLIAFLNNVFQAFTNLPDKVAQTACMTACQHLANLLLNILTSEEVKYISIGALQQFNLDVIQCEQFASSEPVKGFKEGVLQMFFVELRQLLDLFMTEDWSTYFHDYGKESSRYLRVNASLALLLLEKVREADKKKNIFSSLKQKERDKKKLQETVLRQLRQLTA</sequence>
<reference evidence="1 2" key="1">
    <citation type="journal article" date="2020" name="Cell">
        <title>Large-Scale Comparative Analyses of Tick Genomes Elucidate Their Genetic Diversity and Vector Capacities.</title>
        <authorList>
            <consortium name="Tick Genome and Microbiome Consortium (TIGMIC)"/>
            <person name="Jia N."/>
            <person name="Wang J."/>
            <person name="Shi W."/>
            <person name="Du L."/>
            <person name="Sun Y."/>
            <person name="Zhan W."/>
            <person name="Jiang J.F."/>
            <person name="Wang Q."/>
            <person name="Zhang B."/>
            <person name="Ji P."/>
            <person name="Bell-Sakyi L."/>
            <person name="Cui X.M."/>
            <person name="Yuan T.T."/>
            <person name="Jiang B.G."/>
            <person name="Yang W.F."/>
            <person name="Lam T.T."/>
            <person name="Chang Q.C."/>
            <person name="Ding S.J."/>
            <person name="Wang X.J."/>
            <person name="Zhu J.G."/>
            <person name="Ruan X.D."/>
            <person name="Zhao L."/>
            <person name="Wei J.T."/>
            <person name="Ye R.Z."/>
            <person name="Que T.C."/>
            <person name="Du C.H."/>
            <person name="Zhou Y.H."/>
            <person name="Cheng J.X."/>
            <person name="Dai P.F."/>
            <person name="Guo W.B."/>
            <person name="Han X.H."/>
            <person name="Huang E.J."/>
            <person name="Li L.F."/>
            <person name="Wei W."/>
            <person name="Gao Y.C."/>
            <person name="Liu J.Z."/>
            <person name="Shao H.Z."/>
            <person name="Wang X."/>
            <person name="Wang C.C."/>
            <person name="Yang T.C."/>
            <person name="Huo Q.B."/>
            <person name="Li W."/>
            <person name="Chen H.Y."/>
            <person name="Chen S.E."/>
            <person name="Zhou L.G."/>
            <person name="Ni X.B."/>
            <person name="Tian J.H."/>
            <person name="Sheng Y."/>
            <person name="Liu T."/>
            <person name="Pan Y.S."/>
            <person name="Xia L.Y."/>
            <person name="Li J."/>
            <person name="Zhao F."/>
            <person name="Cao W.C."/>
        </authorList>
    </citation>
    <scope>NUCLEOTIDE SEQUENCE [LARGE SCALE GENOMIC DNA]</scope>
    <source>
        <strain evidence="1">Iper-2018</strain>
    </source>
</reference>
<comment type="caution">
    <text evidence="1">The sequence shown here is derived from an EMBL/GenBank/DDBJ whole genome shotgun (WGS) entry which is preliminary data.</text>
</comment>
<organism evidence="1 2">
    <name type="scientific">Ixodes persulcatus</name>
    <name type="common">Taiga tick</name>
    <dbReference type="NCBI Taxonomy" id="34615"/>
    <lineage>
        <taxon>Eukaryota</taxon>
        <taxon>Metazoa</taxon>
        <taxon>Ecdysozoa</taxon>
        <taxon>Arthropoda</taxon>
        <taxon>Chelicerata</taxon>
        <taxon>Arachnida</taxon>
        <taxon>Acari</taxon>
        <taxon>Parasitiformes</taxon>
        <taxon>Ixodida</taxon>
        <taxon>Ixodoidea</taxon>
        <taxon>Ixodidae</taxon>
        <taxon>Ixodinae</taxon>
        <taxon>Ixodes</taxon>
    </lineage>
</organism>
<gene>
    <name evidence="1" type="ORF">HPB47_025683</name>
</gene>
<evidence type="ECO:0000313" key="2">
    <source>
        <dbReference type="Proteomes" id="UP000805193"/>
    </source>
</evidence>
<proteinExistence type="predicted"/>
<keyword evidence="2" id="KW-1185">Reference proteome</keyword>
<dbReference type="Proteomes" id="UP000805193">
    <property type="component" value="Unassembled WGS sequence"/>
</dbReference>
<name>A0AC60Q2Q3_IXOPE</name>
<evidence type="ECO:0000313" key="1">
    <source>
        <dbReference type="EMBL" id="KAG0427265.1"/>
    </source>
</evidence>
<accession>A0AC60Q2Q3</accession>
<dbReference type="EMBL" id="JABSTQ010009646">
    <property type="protein sequence ID" value="KAG0427265.1"/>
    <property type="molecule type" value="Genomic_DNA"/>
</dbReference>